<dbReference type="EMBL" id="MU003802">
    <property type="protein sequence ID" value="KAF2720146.1"/>
    <property type="molecule type" value="Genomic_DNA"/>
</dbReference>
<evidence type="ECO:0000256" key="1">
    <source>
        <dbReference type="ARBA" id="ARBA00004141"/>
    </source>
</evidence>
<dbReference type="PANTHER" id="PTHR10924:SF6">
    <property type="entry name" value="SOLUTE CARRIER FAMILY 49 MEMBER A3"/>
    <property type="match status" value="1"/>
</dbReference>
<feature type="transmembrane region" description="Helical" evidence="6">
    <location>
        <begin position="115"/>
        <end position="138"/>
    </location>
</feature>
<accession>A0A9P4Q872</accession>
<evidence type="ECO:0000256" key="5">
    <source>
        <dbReference type="SAM" id="MobiDB-lite"/>
    </source>
</evidence>
<organism evidence="7 8">
    <name type="scientific">Polychaeton citri CBS 116435</name>
    <dbReference type="NCBI Taxonomy" id="1314669"/>
    <lineage>
        <taxon>Eukaryota</taxon>
        <taxon>Fungi</taxon>
        <taxon>Dikarya</taxon>
        <taxon>Ascomycota</taxon>
        <taxon>Pezizomycotina</taxon>
        <taxon>Dothideomycetes</taxon>
        <taxon>Dothideomycetidae</taxon>
        <taxon>Capnodiales</taxon>
        <taxon>Capnodiaceae</taxon>
        <taxon>Polychaeton</taxon>
    </lineage>
</organism>
<evidence type="ECO:0000313" key="8">
    <source>
        <dbReference type="Proteomes" id="UP000799441"/>
    </source>
</evidence>
<proteinExistence type="predicted"/>
<feature type="transmembrane region" description="Helical" evidence="6">
    <location>
        <begin position="329"/>
        <end position="349"/>
    </location>
</feature>
<feature type="transmembrane region" description="Helical" evidence="6">
    <location>
        <begin position="361"/>
        <end position="380"/>
    </location>
</feature>
<comment type="caution">
    <text evidence="7">The sequence shown here is derived from an EMBL/GenBank/DDBJ whole genome shotgun (WGS) entry which is preliminary data.</text>
</comment>
<evidence type="ECO:0000256" key="3">
    <source>
        <dbReference type="ARBA" id="ARBA00022989"/>
    </source>
</evidence>
<feature type="region of interest" description="Disordered" evidence="5">
    <location>
        <begin position="1"/>
        <end position="51"/>
    </location>
</feature>
<evidence type="ECO:0000256" key="2">
    <source>
        <dbReference type="ARBA" id="ARBA00022692"/>
    </source>
</evidence>
<feature type="transmembrane region" description="Helical" evidence="6">
    <location>
        <begin position="386"/>
        <end position="409"/>
    </location>
</feature>
<evidence type="ECO:0000256" key="6">
    <source>
        <dbReference type="SAM" id="Phobius"/>
    </source>
</evidence>
<name>A0A9P4Q872_9PEZI</name>
<dbReference type="GO" id="GO:0016020">
    <property type="term" value="C:membrane"/>
    <property type="evidence" value="ECO:0007669"/>
    <property type="project" value="UniProtKB-SubCell"/>
</dbReference>
<keyword evidence="3 6" id="KW-1133">Transmembrane helix</keyword>
<dbReference type="GO" id="GO:0022857">
    <property type="term" value="F:transmembrane transporter activity"/>
    <property type="evidence" value="ECO:0007669"/>
    <property type="project" value="InterPro"/>
</dbReference>
<reference evidence="7" key="1">
    <citation type="journal article" date="2020" name="Stud. Mycol.">
        <title>101 Dothideomycetes genomes: a test case for predicting lifestyles and emergence of pathogens.</title>
        <authorList>
            <person name="Haridas S."/>
            <person name="Albert R."/>
            <person name="Binder M."/>
            <person name="Bloem J."/>
            <person name="Labutti K."/>
            <person name="Salamov A."/>
            <person name="Andreopoulos B."/>
            <person name="Baker S."/>
            <person name="Barry K."/>
            <person name="Bills G."/>
            <person name="Bluhm B."/>
            <person name="Cannon C."/>
            <person name="Castanera R."/>
            <person name="Culley D."/>
            <person name="Daum C."/>
            <person name="Ezra D."/>
            <person name="Gonzalez J."/>
            <person name="Henrissat B."/>
            <person name="Kuo A."/>
            <person name="Liang C."/>
            <person name="Lipzen A."/>
            <person name="Lutzoni F."/>
            <person name="Magnuson J."/>
            <person name="Mondo S."/>
            <person name="Nolan M."/>
            <person name="Ohm R."/>
            <person name="Pangilinan J."/>
            <person name="Park H.-J."/>
            <person name="Ramirez L."/>
            <person name="Alfaro M."/>
            <person name="Sun H."/>
            <person name="Tritt A."/>
            <person name="Yoshinaga Y."/>
            <person name="Zwiers L.-H."/>
            <person name="Turgeon B."/>
            <person name="Goodwin S."/>
            <person name="Spatafora J."/>
            <person name="Crous P."/>
            <person name="Grigoriev I."/>
        </authorList>
    </citation>
    <scope>NUCLEOTIDE SEQUENCE</scope>
    <source>
        <strain evidence="7">CBS 116435</strain>
    </source>
</reference>
<dbReference type="PANTHER" id="PTHR10924">
    <property type="entry name" value="MAJOR FACILITATOR SUPERFAMILY PROTEIN-RELATED"/>
    <property type="match status" value="1"/>
</dbReference>
<comment type="subcellular location">
    <subcellularLocation>
        <location evidence="1">Membrane</location>
        <topology evidence="1">Multi-pass membrane protein</topology>
    </subcellularLocation>
</comment>
<gene>
    <name evidence="7" type="ORF">K431DRAFT_271137</name>
</gene>
<feature type="transmembrane region" description="Helical" evidence="6">
    <location>
        <begin position="421"/>
        <end position="438"/>
    </location>
</feature>
<keyword evidence="4 6" id="KW-0472">Membrane</keyword>
<dbReference type="Proteomes" id="UP000799441">
    <property type="component" value="Unassembled WGS sequence"/>
</dbReference>
<feature type="transmembrane region" description="Helical" evidence="6">
    <location>
        <begin position="292"/>
        <end position="317"/>
    </location>
</feature>
<dbReference type="Pfam" id="PF07690">
    <property type="entry name" value="MFS_1"/>
    <property type="match status" value="1"/>
</dbReference>
<evidence type="ECO:0000313" key="7">
    <source>
        <dbReference type="EMBL" id="KAF2720146.1"/>
    </source>
</evidence>
<keyword evidence="2 6" id="KW-0812">Transmembrane</keyword>
<dbReference type="InterPro" id="IPR049680">
    <property type="entry name" value="FLVCR1-2_SLC49-like"/>
</dbReference>
<dbReference type="InterPro" id="IPR036259">
    <property type="entry name" value="MFS_trans_sf"/>
</dbReference>
<dbReference type="AlphaFoldDB" id="A0A9P4Q872"/>
<evidence type="ECO:0000256" key="4">
    <source>
        <dbReference type="ARBA" id="ARBA00023136"/>
    </source>
</evidence>
<protein>
    <submittedName>
        <fullName evidence="7">MFS general substrate transporter</fullName>
    </submittedName>
</protein>
<feature type="compositionally biased region" description="Polar residues" evidence="5">
    <location>
        <begin position="29"/>
        <end position="42"/>
    </location>
</feature>
<dbReference type="InterPro" id="IPR011701">
    <property type="entry name" value="MFS"/>
</dbReference>
<feature type="transmembrane region" description="Helical" evidence="6">
    <location>
        <begin position="458"/>
        <end position="477"/>
    </location>
</feature>
<dbReference type="OrthoDB" id="422206at2759"/>
<feature type="transmembrane region" description="Helical" evidence="6">
    <location>
        <begin position="78"/>
        <end position="103"/>
    </location>
</feature>
<keyword evidence="8" id="KW-1185">Reference proteome</keyword>
<sequence>MEHYDSDEPGPSGSKAGHDDKHERVTAHVTRTGSSSSSNNEINDTDGRYHDYEGNASEIDSAIDGEQHGEYRVYKRRFFGLAQLVLLNIVDYWAGLTFAAVSATSAEFFGVSQTAINWLSTSYLFAFVAVSPLVILTLNRGGPKTSIMVSSALILVGNWIRYAGSRGSESSRFSVVMLGQIMLGIAQPFILSAPTRYSNLWFSDSGRVTATAIASLANPLGGALGQLIGPFWATSPARVPDMILYTCILSTVASVPSFFIPAAPPTPPSKIAAAERLHLRAAFRSLPKISSFWLILSPFSVYVGFFNATASLVNQIFEPYGFSETDAGIAGGLLIIVGLIASAIVSPLVDRWKKHLLTIKILVPLIASGYLILVFMPQTGSLVGPYFVFSLIGATSFSLLPCVLEYLVLVTHPVSPEISSTICWSGGQLLGAIFIIIMGQLKGGVEGEPKESLKRGLIFQAVIAWVVVPSALLLGVWRFKGESGGGGVA</sequence>
<dbReference type="SUPFAM" id="SSF103473">
    <property type="entry name" value="MFS general substrate transporter"/>
    <property type="match status" value="1"/>
</dbReference>
<dbReference type="Gene3D" id="1.20.1250.20">
    <property type="entry name" value="MFS general substrate transporter like domains"/>
    <property type="match status" value="1"/>
</dbReference>
<feature type="compositionally biased region" description="Basic and acidic residues" evidence="5">
    <location>
        <begin position="16"/>
        <end position="26"/>
    </location>
</feature>